<dbReference type="InterPro" id="IPR001245">
    <property type="entry name" value="Ser-Thr/Tyr_kinase_cat_dom"/>
</dbReference>
<dbReference type="InterPro" id="IPR032675">
    <property type="entry name" value="LRR_dom_sf"/>
</dbReference>
<dbReference type="Proteomes" id="UP001368500">
    <property type="component" value="Unassembled WGS sequence"/>
</dbReference>
<dbReference type="SUPFAM" id="SSF56112">
    <property type="entry name" value="Protein kinase-like (PK-like)"/>
    <property type="match status" value="1"/>
</dbReference>
<dbReference type="InterPro" id="IPR050216">
    <property type="entry name" value="LRR_domain-containing"/>
</dbReference>
<comment type="caution">
    <text evidence="5">The sequence shown here is derived from an EMBL/GenBank/DDBJ whole genome shotgun (WGS) entry which is preliminary data.</text>
</comment>
<dbReference type="PANTHER" id="PTHR48051">
    <property type="match status" value="1"/>
</dbReference>
<dbReference type="EMBL" id="JBBUTF010000006">
    <property type="protein sequence ID" value="MEK8025798.1"/>
    <property type="molecule type" value="Genomic_DNA"/>
</dbReference>
<feature type="compositionally biased region" description="Pro residues" evidence="3">
    <location>
        <begin position="1"/>
        <end position="22"/>
    </location>
</feature>
<dbReference type="InterPro" id="IPR003591">
    <property type="entry name" value="Leu-rich_rpt_typical-subtyp"/>
</dbReference>
<dbReference type="InterPro" id="IPR001611">
    <property type="entry name" value="Leu-rich_rpt"/>
</dbReference>
<accession>A0ABU9BAX3</accession>
<dbReference type="SMART" id="SM00369">
    <property type="entry name" value="LRR_TYP"/>
    <property type="match status" value="4"/>
</dbReference>
<keyword evidence="1" id="KW-0433">Leucine-rich repeat</keyword>
<dbReference type="InterPro" id="IPR011009">
    <property type="entry name" value="Kinase-like_dom_sf"/>
</dbReference>
<proteinExistence type="predicted"/>
<feature type="domain" description="Protein kinase" evidence="4">
    <location>
        <begin position="240"/>
        <end position="461"/>
    </location>
</feature>
<evidence type="ECO:0000259" key="4">
    <source>
        <dbReference type="PROSITE" id="PS50011"/>
    </source>
</evidence>
<organism evidence="5 6">
    <name type="scientific">Pseudaquabacterium rugosum</name>
    <dbReference type="NCBI Taxonomy" id="2984194"/>
    <lineage>
        <taxon>Bacteria</taxon>
        <taxon>Pseudomonadati</taxon>
        <taxon>Pseudomonadota</taxon>
        <taxon>Betaproteobacteria</taxon>
        <taxon>Burkholderiales</taxon>
        <taxon>Sphaerotilaceae</taxon>
        <taxon>Pseudaquabacterium</taxon>
    </lineage>
</organism>
<keyword evidence="2" id="KW-0677">Repeat</keyword>
<feature type="region of interest" description="Disordered" evidence="3">
    <location>
        <begin position="1"/>
        <end position="27"/>
    </location>
</feature>
<name>A0ABU9BAX3_9BURK</name>
<dbReference type="SUPFAM" id="SSF52058">
    <property type="entry name" value="L domain-like"/>
    <property type="match status" value="1"/>
</dbReference>
<dbReference type="PROSITE" id="PS50011">
    <property type="entry name" value="PROTEIN_KINASE_DOM"/>
    <property type="match status" value="1"/>
</dbReference>
<keyword evidence="6" id="KW-1185">Reference proteome</keyword>
<reference evidence="5 6" key="1">
    <citation type="submission" date="2024-04" db="EMBL/GenBank/DDBJ databases">
        <title>Novel species of the genus Ideonella isolated from streams.</title>
        <authorList>
            <person name="Lu H."/>
        </authorList>
    </citation>
    <scope>NUCLEOTIDE SEQUENCE [LARGE SCALE GENOMIC DNA]</scope>
    <source>
        <strain evidence="5 6">BYS139W</strain>
    </source>
</reference>
<gene>
    <name evidence="5" type="ORF">AACH11_07485</name>
</gene>
<dbReference type="Gene3D" id="3.80.10.10">
    <property type="entry name" value="Ribonuclease Inhibitor"/>
    <property type="match status" value="1"/>
</dbReference>
<protein>
    <submittedName>
        <fullName evidence="5">Leucine-rich repeat domain-containing protein</fullName>
    </submittedName>
</protein>
<dbReference type="SMART" id="SM00220">
    <property type="entry name" value="S_TKc"/>
    <property type="match status" value="1"/>
</dbReference>
<dbReference type="Pfam" id="PF13855">
    <property type="entry name" value="LRR_8"/>
    <property type="match status" value="1"/>
</dbReference>
<dbReference type="PANTHER" id="PTHR48051:SF1">
    <property type="entry name" value="RAS SUPPRESSOR PROTEIN 1"/>
    <property type="match status" value="1"/>
</dbReference>
<sequence length="461" mass="48163">MSDALPPPPPAGAPVPNPPQPPAANLSGPAALAALRRGELHGATTLDLRGCRLDALPPEVLDLAGTLERLDVSGTGLSALPPGFERLQHLHTFFASQNPFEVLPAVLGQLPRLDTLGFKSNRLVEVPDAALSPRLRWLILTDNRIATLPASLTRCLRMQKLMLAGNRLRTLPAGVGRLQRLELLRLSANDFQDEAQALTPEVLGLPALAWLAHAGNPYNRPREQQALARPDVPSVPWAALQIGALLGEGASGHIHAALWPQEAGAQGDGPGAHAPPRAVAVKLFKGGMTSDGLPDSEMAAGLIAGEHPHLVGVAGRISGHPDGRQGLVMRRLPAGCRALAGPPSMASCSRDVYAPGWTLPAARARAITDAVAAALAHLHDRGLGHGDLYAHNTLIDDGDPDSCRLSDLGAAALLPQDPGRAAALRAMDARALDILRAELQACVQGGADPARPPAHRISNSS</sequence>
<dbReference type="Pfam" id="PF07714">
    <property type="entry name" value="PK_Tyr_Ser-Thr"/>
    <property type="match status" value="1"/>
</dbReference>
<evidence type="ECO:0000313" key="6">
    <source>
        <dbReference type="Proteomes" id="UP001368500"/>
    </source>
</evidence>
<evidence type="ECO:0000313" key="5">
    <source>
        <dbReference type="EMBL" id="MEK8025798.1"/>
    </source>
</evidence>
<evidence type="ECO:0000256" key="1">
    <source>
        <dbReference type="ARBA" id="ARBA00022614"/>
    </source>
</evidence>
<evidence type="ECO:0000256" key="2">
    <source>
        <dbReference type="ARBA" id="ARBA00022737"/>
    </source>
</evidence>
<dbReference type="Gene3D" id="1.10.510.10">
    <property type="entry name" value="Transferase(Phosphotransferase) domain 1"/>
    <property type="match status" value="1"/>
</dbReference>
<dbReference type="InterPro" id="IPR000719">
    <property type="entry name" value="Prot_kinase_dom"/>
</dbReference>
<evidence type="ECO:0000256" key="3">
    <source>
        <dbReference type="SAM" id="MobiDB-lite"/>
    </source>
</evidence>
<dbReference type="RefSeq" id="WP_341373585.1">
    <property type="nucleotide sequence ID" value="NZ_JBBUTF010000006.1"/>
</dbReference>